<dbReference type="InterPro" id="IPR039265">
    <property type="entry name" value="DIR1-like"/>
</dbReference>
<comment type="caution">
    <text evidence="3">The sequence shown here is derived from an EMBL/GenBank/DDBJ whole genome shotgun (WGS) entry which is preliminary data.</text>
</comment>
<dbReference type="Pfam" id="PF00234">
    <property type="entry name" value="Tryp_alpha_amyl"/>
    <property type="match status" value="1"/>
</dbReference>
<gene>
    <name evidence="3" type="ORF">ILEXP_LOCUS32948</name>
</gene>
<protein>
    <recommendedName>
        <fullName evidence="2">Bifunctional inhibitor/plant lipid transfer protein/seed storage helical domain-containing protein</fullName>
    </recommendedName>
</protein>
<dbReference type="SMART" id="SM00499">
    <property type="entry name" value="AAI"/>
    <property type="match status" value="1"/>
</dbReference>
<accession>A0ABC8T9R1</accession>
<dbReference type="EMBL" id="CAUOFW020004114">
    <property type="protein sequence ID" value="CAK9163872.1"/>
    <property type="molecule type" value="Genomic_DNA"/>
</dbReference>
<sequence length="100" mass="10667">MVKTINIALVQCVLVMVLLVAPYTTSAPMCNVTVSELAECLPAATGVSPPPPTKQCCTIIRKADLQCLCKYKSQLRQFGADPATAMTLPKKCGLRAPKVC</sequence>
<proteinExistence type="predicted"/>
<evidence type="ECO:0000256" key="1">
    <source>
        <dbReference type="SAM" id="SignalP"/>
    </source>
</evidence>
<feature type="chain" id="PRO_5044891608" description="Bifunctional inhibitor/plant lipid transfer protein/seed storage helical domain-containing protein" evidence="1">
    <location>
        <begin position="27"/>
        <end position="100"/>
    </location>
</feature>
<dbReference type="PANTHER" id="PTHR33122">
    <property type="entry name" value="LIPID BINDING PROTEIN-RELATED"/>
    <property type="match status" value="1"/>
</dbReference>
<name>A0ABC8T9R1_9AQUA</name>
<feature type="domain" description="Bifunctional inhibitor/plant lipid transfer protein/seed storage helical" evidence="2">
    <location>
        <begin position="30"/>
        <end position="100"/>
    </location>
</feature>
<dbReference type="PANTHER" id="PTHR33122:SF43">
    <property type="entry name" value="BIFUNCTIONAL INHIBITOR_PLANT LIPID TRANSFER PROTEIN_SEED STORAGE HELICAL DOMAIN-CONTAINING PROTEIN"/>
    <property type="match status" value="1"/>
</dbReference>
<dbReference type="InterPro" id="IPR016140">
    <property type="entry name" value="Bifunc_inhib/LTP/seed_store"/>
</dbReference>
<evidence type="ECO:0000313" key="4">
    <source>
        <dbReference type="Proteomes" id="UP001642360"/>
    </source>
</evidence>
<dbReference type="AlphaFoldDB" id="A0ABC8T9R1"/>
<evidence type="ECO:0000259" key="2">
    <source>
        <dbReference type="SMART" id="SM00499"/>
    </source>
</evidence>
<reference evidence="3 4" key="1">
    <citation type="submission" date="2024-02" db="EMBL/GenBank/DDBJ databases">
        <authorList>
            <person name="Vignale AGUSTIN F."/>
            <person name="Sosa J E."/>
            <person name="Modenutti C."/>
        </authorList>
    </citation>
    <scope>NUCLEOTIDE SEQUENCE [LARGE SCALE GENOMIC DNA]</scope>
</reference>
<keyword evidence="1" id="KW-0732">Signal</keyword>
<dbReference type="CDD" id="cd04660">
    <property type="entry name" value="nsLTP_like"/>
    <property type="match status" value="1"/>
</dbReference>
<organism evidence="3 4">
    <name type="scientific">Ilex paraguariensis</name>
    <name type="common">yerba mate</name>
    <dbReference type="NCBI Taxonomy" id="185542"/>
    <lineage>
        <taxon>Eukaryota</taxon>
        <taxon>Viridiplantae</taxon>
        <taxon>Streptophyta</taxon>
        <taxon>Embryophyta</taxon>
        <taxon>Tracheophyta</taxon>
        <taxon>Spermatophyta</taxon>
        <taxon>Magnoliopsida</taxon>
        <taxon>eudicotyledons</taxon>
        <taxon>Gunneridae</taxon>
        <taxon>Pentapetalae</taxon>
        <taxon>asterids</taxon>
        <taxon>campanulids</taxon>
        <taxon>Aquifoliales</taxon>
        <taxon>Aquifoliaceae</taxon>
        <taxon>Ilex</taxon>
    </lineage>
</organism>
<dbReference type="Proteomes" id="UP001642360">
    <property type="component" value="Unassembled WGS sequence"/>
</dbReference>
<evidence type="ECO:0000313" key="3">
    <source>
        <dbReference type="EMBL" id="CAK9163872.1"/>
    </source>
</evidence>
<dbReference type="Gene3D" id="1.10.110.10">
    <property type="entry name" value="Plant lipid-transfer and hydrophobic proteins"/>
    <property type="match status" value="1"/>
</dbReference>
<dbReference type="InterPro" id="IPR036312">
    <property type="entry name" value="Bifun_inhib/LTP/seed_sf"/>
</dbReference>
<dbReference type="InterPro" id="IPR044741">
    <property type="entry name" value="NsLTP-like"/>
</dbReference>
<keyword evidence="4" id="KW-1185">Reference proteome</keyword>
<feature type="signal peptide" evidence="1">
    <location>
        <begin position="1"/>
        <end position="26"/>
    </location>
</feature>
<dbReference type="SUPFAM" id="SSF47699">
    <property type="entry name" value="Bifunctional inhibitor/lipid-transfer protein/seed storage 2S albumin"/>
    <property type="match status" value="1"/>
</dbReference>